<evidence type="ECO:0000256" key="2">
    <source>
        <dbReference type="ARBA" id="ARBA00007313"/>
    </source>
</evidence>
<evidence type="ECO:0000256" key="1">
    <source>
        <dbReference type="ARBA" id="ARBA00004590"/>
    </source>
</evidence>
<keyword evidence="7" id="KW-0325">Glycoprotein</keyword>
<dbReference type="InterPro" id="IPR055096">
    <property type="entry name" value="Ig_NUP210_1st"/>
</dbReference>
<feature type="region of interest" description="Disordered" evidence="9">
    <location>
        <begin position="87"/>
        <end position="148"/>
    </location>
</feature>
<dbReference type="Pfam" id="PF22963">
    <property type="entry name" value="Ig_NUP210_3rd"/>
    <property type="match status" value="1"/>
</dbReference>
<dbReference type="InterPro" id="IPR056899">
    <property type="entry name" value="Ig_NUP210_9th"/>
</dbReference>
<evidence type="ECO:0000259" key="19">
    <source>
        <dbReference type="Pfam" id="PF24991"/>
    </source>
</evidence>
<name>A0AAF5CV15_STRER</name>
<evidence type="ECO:0000259" key="20">
    <source>
        <dbReference type="Pfam" id="PF26181"/>
    </source>
</evidence>
<keyword evidence="5 10" id="KW-1133">Transmembrane helix</keyword>
<feature type="compositionally biased region" description="Polar residues" evidence="9">
    <location>
        <begin position="165"/>
        <end position="178"/>
    </location>
</feature>
<evidence type="ECO:0000256" key="5">
    <source>
        <dbReference type="ARBA" id="ARBA00022989"/>
    </source>
</evidence>
<dbReference type="InterPro" id="IPR056898">
    <property type="entry name" value="Ig_NUP210_6th"/>
</dbReference>
<feature type="domain" description="NUP210 Ig-like" evidence="16">
    <location>
        <begin position="724"/>
        <end position="825"/>
    </location>
</feature>
<dbReference type="Pfam" id="PF24902">
    <property type="entry name" value="Ig_NUP210_9th"/>
    <property type="match status" value="1"/>
</dbReference>
<dbReference type="Pfam" id="PF22959">
    <property type="entry name" value="Ig_NUP210_15th"/>
    <property type="match status" value="1"/>
</dbReference>
<feature type="domain" description="NUP210 Ig-like" evidence="20">
    <location>
        <begin position="1711"/>
        <end position="1825"/>
    </location>
</feature>
<keyword evidence="3 10" id="KW-0812">Transmembrane</keyword>
<dbReference type="PANTHER" id="PTHR23019">
    <property type="entry name" value="NUCLEAR PORE MEMBRANE GLYCOPROTEIN GP210-RELATED"/>
    <property type="match status" value="1"/>
</dbReference>
<evidence type="ECO:0000256" key="10">
    <source>
        <dbReference type="SAM" id="Phobius"/>
    </source>
</evidence>
<dbReference type="Pfam" id="PF26182">
    <property type="entry name" value="Ig_NUP210_5th"/>
    <property type="match status" value="1"/>
</dbReference>
<keyword evidence="6 10" id="KW-0472">Membrane</keyword>
<evidence type="ECO:0000313" key="21">
    <source>
        <dbReference type="Proteomes" id="UP000035681"/>
    </source>
</evidence>
<dbReference type="PANTHER" id="PTHR23019:SF0">
    <property type="entry name" value="NUCLEAR PORE MEMBRANE GLYCOPROTEIN 210"/>
    <property type="match status" value="1"/>
</dbReference>
<evidence type="ECO:0000256" key="6">
    <source>
        <dbReference type="ARBA" id="ARBA00023136"/>
    </source>
</evidence>
<dbReference type="InterPro" id="IPR055097">
    <property type="entry name" value="Ig_NUP210_2nd"/>
</dbReference>
<dbReference type="InterPro" id="IPR055094">
    <property type="entry name" value="NUP210_Ig15"/>
</dbReference>
<dbReference type="InterPro" id="IPR058779">
    <property type="entry name" value="Ig_NUP210_13th"/>
</dbReference>
<dbReference type="Pfam" id="PF22967">
    <property type="entry name" value="Ig_NUP210_1st"/>
    <property type="match status" value="1"/>
</dbReference>
<feature type="compositionally biased region" description="Basic and acidic residues" evidence="9">
    <location>
        <begin position="298"/>
        <end position="320"/>
    </location>
</feature>
<feature type="domain" description="NUP210 Ig-like" evidence="13">
    <location>
        <begin position="1225"/>
        <end position="1315"/>
    </location>
</feature>
<evidence type="ECO:0000313" key="22">
    <source>
        <dbReference type="WBParaSite" id="TCONS_00002189.p1"/>
    </source>
</evidence>
<dbReference type="Pfam" id="PF24935">
    <property type="entry name" value="Ig_NUP210_6th"/>
    <property type="match status" value="1"/>
</dbReference>
<feature type="domain" description="NUP210 Ig-like" evidence="12">
    <location>
        <begin position="1932"/>
        <end position="2009"/>
    </location>
</feature>
<sequence length="2468" mass="279014">MYMHFLKTWQVPTLNIHYFTKEIFCKHKNYNNKIINKIVFLYEEIYRYKRQKQGLEVKEDEIDGKIKLPSKKNDSDLANISEEIKEKDDVYSSKQNSTSIKDSESSKNSTSSTSSKKTKKSKKTQKKPKKSKKLKKNKKSNTVIHDTPKIDYTSYQGTMDYLQGSRNRISDMGSSNIKDSNRISSKKRVSKNKQGFSSYSSNRETRIKKNKMGTSGNGTSDINWSNILGRVGGGFMKGWNKKRMTRGYSGYMGGYMGTYGGGYMGGLGGTMGMMNPVGINKMGGNGNMDFDDDDIPDDIPRRNDPKKDNNKKDEIKDKGSMETNGHQNNMNGKNERNLESNSKWTVARQKLGKIKGTGTMDKPETIPKGSGGFDTNKKNSGMTSGTIRRNQQSSRKWSRLRKGSVSRNSFKQGSLSNGNSGSITHPMDKNMALRKSQKAQKQSNRWKLSWRRGSSSSMNSQTRQITQKRPSRWTMWKRNSKSNTIGRTRPVAPKRSQNKNGRLSFLIRLKLWNKNRKSMYNNRNAFTNSPKNKRRFWTFFRRDKRRQSSMNQRTNSNKRGFLSYFRRSRTPTIYIKSGGLFKYIVHVERKKIKIFPFLANNKNLLPFYTFIFDTKNYERITVNSIRLNVPRILLPYHPEVQSIFLLSVSNPEGHCFKWRSTRNEIVSVEPIYDSPGCSTSAKIVSRSHYQAKQTAIVFAENSESNILLNCDVAVDTIDRIFITTNAKLLFIEASPSQVYVEAENKEGERFSSLSNIPFEWSINSVEGRPLRIIPYSRSKYDAPYCISELEQKKKKGYVILVEGLSTGTATLDVKFEDKHFSNVAPASITFNVVANLLLIPSNDIYMTINSQIEYMAGIVKQQGMEKINLPSEQYYLKLEDENVVKFKQGTSKIIAMKLGQCEVTLIDSFLKHEGESIKRESAHIYVVQPDSITFTNNRNNDNWYLQVGDVVEISVGLTDASGNHIYITNEMQFNTVFPNDYFKVISISKNHTSAVVKILQTGETFIHSSYESIMDAESRKIIELSPIIRGTQKVFVVDKVAIIPSEIVVPYLSTMRSIYQLKAIGGSGSYLWYSKNLNVGKVGLNDGILSIYDYGDSKIEVFDTQNKLNKAEASLKVLKPNFLEFGKSFLEAEVGSDIILNIELGHEVSGSERVLFTDCSSVPFTISVSDTKIFKIIDINKSVKKTGCRQIALKAMALGDTKISVYFNGLSASKDISSYYPVKPSKKQLLLALGSSHSLDFSEGPRPWIKDQSQFFTEITTNDENLSIKKSGNKFSVYCGNSVSSSIVTINVGNRKSESNTMPKVSSVTINVCCSIPKRLGINMNIKNNRDSKHFLPECPKQSLTIYMDSRNELITSAFGSCIDSIDDIERHFDSSNSMNVKWGSSNNKVLEIHPFKDNSILATAVSKSVPGQIDVTASISSFKDIFKNNEKILISHDVSTTVSLNVVNYVKAFPNKLVLWNEIEEKGVIDLVGGSGHFYFSNDKTSNLNVKLLSADFKVEVYPQHSGTTTITIYDVCILNSKVDVVVKVSDVAKLVIKSLPSVEIGSEIPVDIKFLSYDNEEFDNVNVSQMDIKVLENNNFGRLNLIGFNKYTVTGVKYGIYTLTATTKNRNNKIITSDPYNIQIFSPMEISPKVVTLLTESYFQFEFVGGPTPLPEVKFELSNNNIATVDSNGLILTKKNIGDTFVKIVSLNNQFKSSMEQVLIKVVTLKGIKIELSSNSPYVGEVISATIYGIGENESPFSFGGAIYPLSVEWKFSQNQNIEIIPIQSENPDDTLTNKFSIKFKVFNEGELNIFATVTRHQSSYKHFSTSVNQLKTSTRVEVYESVKLVPSIVSSDAIVISPRSTLKLRINKDNSHVKFSVPLHGDLITFLKADTIKALDKIGTAALKIEYTSPMETKIIYENIDIATPSTLYVDVESPFGNKLVNKELKIPQGTFVNLISKYLDSYGRVFSSHEGQVILRPNRFDFTQIEKTEDFTFNVKLIKAGETVIRVYDNKVPDLEDYVKVTAFDVVLPVLRKFTSNDIVCFNLPDEYIYGNQSPNIWRSDNDNVATFDSFSQRNGRFIMKNKGFTNIFVDILPRNISTFASIEVNDADSISFISSPSYISNFDSARYIINFVLTATDITKTTNTHSCSVSDLKSMNKIIPTFDCKIRFTKPQSSNVPISELFYTNSIFDTDSGFYACEIVHRNQSSNVNDVHFDKDQKIEVIVVDKFKKYKDNSITTFFMPKFKVLQTSLTFNNGPLSSNILSLYGPKEASKHIKIGYCKSVSFIISPLSTVEYSKYDSTPGNLFYEIEFNGLSANVDNADLKNCYITITNDETLQTVTIPVTIESEKYDLKIDRKMFFRKFFVLDDKTIFCICFTAFVACALLLFYKWIFGNTEYSPVYIDDTYRTSLSQRENSMRSDRNSIISQSDMNNETSESLGIPPLRTSTPSVMRKPHVYEPIHKIGRPSIISKFKDGSRFNL</sequence>
<feature type="compositionally biased region" description="Polar residues" evidence="9">
    <location>
        <begin position="378"/>
        <end position="395"/>
    </location>
</feature>
<comment type="similarity">
    <text evidence="2">Belongs to the NUP210 family.</text>
</comment>
<feature type="compositionally biased region" description="Basic residues" evidence="9">
    <location>
        <begin position="116"/>
        <end position="139"/>
    </location>
</feature>
<dbReference type="InterPro" id="IPR056897">
    <property type="entry name" value="Ig_NUP210_4th"/>
</dbReference>
<feature type="region of interest" description="Disordered" evidence="9">
    <location>
        <begin position="288"/>
        <end position="471"/>
    </location>
</feature>
<feature type="domain" description="NUP210 C-terminal Ig-like" evidence="11">
    <location>
        <begin position="2096"/>
        <end position="2264"/>
    </location>
</feature>
<feature type="domain" description="NUP210 Ig-like" evidence="14">
    <location>
        <begin position="834"/>
        <end position="929"/>
    </location>
</feature>
<evidence type="ECO:0000259" key="12">
    <source>
        <dbReference type="Pfam" id="PF22959"/>
    </source>
</evidence>
<proteinExistence type="inferred from homology"/>
<dbReference type="Pfam" id="PF26181">
    <property type="entry name" value="Ig_NUP210_13th"/>
    <property type="match status" value="1"/>
</dbReference>
<evidence type="ECO:0000259" key="16">
    <source>
        <dbReference type="Pfam" id="PF22969"/>
    </source>
</evidence>
<dbReference type="InterPro" id="IPR055098">
    <property type="entry name" value="Ig_NUP210_3rd"/>
</dbReference>
<keyword evidence="8" id="KW-0539">Nucleus</keyword>
<dbReference type="InterPro" id="IPR008964">
    <property type="entry name" value="Invasin/intimin_cell_adhesion"/>
</dbReference>
<dbReference type="InterPro" id="IPR055095">
    <property type="entry name" value="NUP210_Ig_C"/>
</dbReference>
<dbReference type="SUPFAM" id="SSF49373">
    <property type="entry name" value="Invasin/intimin cell-adhesion fragments"/>
    <property type="match status" value="2"/>
</dbReference>
<feature type="region of interest" description="Disordered" evidence="9">
    <location>
        <begin position="480"/>
        <end position="499"/>
    </location>
</feature>
<dbReference type="GO" id="GO:0005643">
    <property type="term" value="C:nuclear pore"/>
    <property type="evidence" value="ECO:0007669"/>
    <property type="project" value="TreeGrafter"/>
</dbReference>
<feature type="compositionally biased region" description="Polar residues" evidence="9">
    <location>
        <begin position="2410"/>
        <end position="2425"/>
    </location>
</feature>
<dbReference type="GO" id="GO:0031965">
    <property type="term" value="C:nuclear membrane"/>
    <property type="evidence" value="ECO:0007669"/>
    <property type="project" value="UniProtKB-SubCell"/>
</dbReference>
<dbReference type="WBParaSite" id="TCONS_00002189.p1">
    <property type="protein sequence ID" value="TCONS_00002189.p1"/>
    <property type="gene ID" value="XLOC_002078"/>
</dbReference>
<evidence type="ECO:0000259" key="14">
    <source>
        <dbReference type="Pfam" id="PF22963"/>
    </source>
</evidence>
<evidence type="ECO:0000256" key="9">
    <source>
        <dbReference type="SAM" id="MobiDB-lite"/>
    </source>
</evidence>
<comment type="subcellular location">
    <subcellularLocation>
        <location evidence="1">Nucleus membrane</location>
        <topology evidence="1">Single-pass membrane protein</topology>
    </subcellularLocation>
</comment>
<reference evidence="22" key="1">
    <citation type="submission" date="2024-02" db="UniProtKB">
        <authorList>
            <consortium name="WormBaseParasite"/>
        </authorList>
    </citation>
    <scope>IDENTIFICATION</scope>
</reference>
<feature type="domain" description="NUP210 Ig-like" evidence="15">
    <location>
        <begin position="625"/>
        <end position="715"/>
    </location>
</feature>
<feature type="transmembrane region" description="Helical" evidence="10">
    <location>
        <begin position="2357"/>
        <end position="2376"/>
    </location>
</feature>
<evidence type="ECO:0000256" key="7">
    <source>
        <dbReference type="ARBA" id="ARBA00023180"/>
    </source>
</evidence>
<evidence type="ECO:0000259" key="15">
    <source>
        <dbReference type="Pfam" id="PF22967"/>
    </source>
</evidence>
<dbReference type="Pfam" id="PF24991">
    <property type="entry name" value="Ig_NUP210_4th"/>
    <property type="match status" value="1"/>
</dbReference>
<feature type="compositionally biased region" description="Polar residues" evidence="9">
    <location>
        <begin position="405"/>
        <end position="423"/>
    </location>
</feature>
<evidence type="ECO:0000259" key="17">
    <source>
        <dbReference type="Pfam" id="PF24902"/>
    </source>
</evidence>
<feature type="domain" description="NUP210 fourth Ig-like" evidence="19">
    <location>
        <begin position="940"/>
        <end position="1017"/>
    </location>
</feature>
<keyword evidence="4" id="KW-0732">Signal</keyword>
<dbReference type="Pfam" id="PF22962">
    <property type="entry name" value="Ig_NUP210_7th"/>
    <property type="match status" value="1"/>
</dbReference>
<dbReference type="Pfam" id="PF22957">
    <property type="entry name" value="NUP210_Ig"/>
    <property type="match status" value="1"/>
</dbReference>
<organism evidence="21 22">
    <name type="scientific">Strongyloides stercoralis</name>
    <name type="common">Threadworm</name>
    <dbReference type="NCBI Taxonomy" id="6248"/>
    <lineage>
        <taxon>Eukaryota</taxon>
        <taxon>Metazoa</taxon>
        <taxon>Ecdysozoa</taxon>
        <taxon>Nematoda</taxon>
        <taxon>Chromadorea</taxon>
        <taxon>Rhabditida</taxon>
        <taxon>Tylenchina</taxon>
        <taxon>Panagrolaimomorpha</taxon>
        <taxon>Strongyloidoidea</taxon>
        <taxon>Strongyloididae</taxon>
        <taxon>Strongyloides</taxon>
    </lineage>
</organism>
<dbReference type="InterPro" id="IPR045197">
    <property type="entry name" value="NUP210-like"/>
</dbReference>
<dbReference type="Proteomes" id="UP000035681">
    <property type="component" value="Unplaced"/>
</dbReference>
<feature type="compositionally biased region" description="Polar residues" evidence="9">
    <location>
        <begin position="192"/>
        <end position="202"/>
    </location>
</feature>
<dbReference type="Pfam" id="PF22969">
    <property type="entry name" value="Ig_NUP210_2nd"/>
    <property type="match status" value="1"/>
</dbReference>
<feature type="domain" description="NUP210 Ig-like" evidence="18">
    <location>
        <begin position="1123"/>
        <end position="1207"/>
    </location>
</feature>
<evidence type="ECO:0000259" key="11">
    <source>
        <dbReference type="Pfam" id="PF22957"/>
    </source>
</evidence>
<feature type="compositionally biased region" description="Low complexity" evidence="9">
    <location>
        <begin position="451"/>
        <end position="463"/>
    </location>
</feature>
<protein>
    <recommendedName>
        <fullName evidence="23">BIG2 domain-containing protein</fullName>
    </recommendedName>
</protein>
<accession>A0AAF5CV15</accession>
<evidence type="ECO:0008006" key="23">
    <source>
        <dbReference type="Google" id="ProtNLM"/>
    </source>
</evidence>
<evidence type="ECO:0000259" key="13">
    <source>
        <dbReference type="Pfam" id="PF22962"/>
    </source>
</evidence>
<dbReference type="InterPro" id="IPR055099">
    <property type="entry name" value="Ig_NUP210_7th"/>
</dbReference>
<keyword evidence="21" id="KW-1185">Reference proteome</keyword>
<feature type="compositionally biased region" description="Low complexity" evidence="9">
    <location>
        <begin position="96"/>
        <end position="115"/>
    </location>
</feature>
<evidence type="ECO:0000256" key="4">
    <source>
        <dbReference type="ARBA" id="ARBA00022729"/>
    </source>
</evidence>
<feature type="domain" description="NUP210 Ig-like" evidence="17">
    <location>
        <begin position="1455"/>
        <end position="1528"/>
    </location>
</feature>
<feature type="compositionally biased region" description="Polar residues" evidence="9">
    <location>
        <begin position="321"/>
        <end position="332"/>
    </location>
</feature>
<evidence type="ECO:0000256" key="3">
    <source>
        <dbReference type="ARBA" id="ARBA00022692"/>
    </source>
</evidence>
<evidence type="ECO:0000256" key="8">
    <source>
        <dbReference type="ARBA" id="ARBA00023242"/>
    </source>
</evidence>
<evidence type="ECO:0000259" key="18">
    <source>
        <dbReference type="Pfam" id="PF24935"/>
    </source>
</evidence>
<feature type="region of interest" description="Disordered" evidence="9">
    <location>
        <begin position="165"/>
        <end position="203"/>
    </location>
</feature>
<feature type="region of interest" description="Disordered" evidence="9">
    <location>
        <begin position="2401"/>
        <end position="2431"/>
    </location>
</feature>
<dbReference type="AlphaFoldDB" id="A0AAF5CV15"/>